<dbReference type="Proteomes" id="UP001358586">
    <property type="component" value="Chromosome 13"/>
</dbReference>
<organism evidence="1 2">
    <name type="scientific">Gossypium arboreum</name>
    <name type="common">Tree cotton</name>
    <name type="synonym">Gossypium nanking</name>
    <dbReference type="NCBI Taxonomy" id="29729"/>
    <lineage>
        <taxon>Eukaryota</taxon>
        <taxon>Viridiplantae</taxon>
        <taxon>Streptophyta</taxon>
        <taxon>Embryophyta</taxon>
        <taxon>Tracheophyta</taxon>
        <taxon>Spermatophyta</taxon>
        <taxon>Magnoliopsida</taxon>
        <taxon>eudicotyledons</taxon>
        <taxon>Gunneridae</taxon>
        <taxon>Pentapetalae</taxon>
        <taxon>rosids</taxon>
        <taxon>malvids</taxon>
        <taxon>Malvales</taxon>
        <taxon>Malvaceae</taxon>
        <taxon>Malvoideae</taxon>
        <taxon>Gossypium</taxon>
    </lineage>
</organism>
<protein>
    <recommendedName>
        <fullName evidence="3">Reverse transcriptase</fullName>
    </recommendedName>
</protein>
<proteinExistence type="predicted"/>
<accession>A0ABR0MBR8</accession>
<evidence type="ECO:0008006" key="3">
    <source>
        <dbReference type="Google" id="ProtNLM"/>
    </source>
</evidence>
<comment type="caution">
    <text evidence="1">The sequence shown here is derived from an EMBL/GenBank/DDBJ whole genome shotgun (WGS) entry which is preliminary data.</text>
</comment>
<sequence length="201" mass="22547">MGNFPVRRMVPTVEAEIIEALDRKVTIQEVHDTLFGMAPLKAPGVDGLHAQFYQSQWNVVGESLVSLVRKVFENVLLEDEILWTIWFSFKRKSNVGKLVLLAIPGLGPLFDHLLPNIEVSVPMKVADFVDVNGCWKWSELNKMFCAEVKECIAACHQPNDAFGEDVCLWQAIDNLCGDVQDTGLHVLRDCRSAAEVRGYFG</sequence>
<name>A0ABR0MBR8_GOSAR</name>
<gene>
    <name evidence="1" type="ORF">PVK06_046689</name>
</gene>
<evidence type="ECO:0000313" key="2">
    <source>
        <dbReference type="Proteomes" id="UP001358586"/>
    </source>
</evidence>
<evidence type="ECO:0000313" key="1">
    <source>
        <dbReference type="EMBL" id="KAK5770538.1"/>
    </source>
</evidence>
<keyword evidence="2" id="KW-1185">Reference proteome</keyword>
<dbReference type="EMBL" id="JARKNE010000013">
    <property type="protein sequence ID" value="KAK5770538.1"/>
    <property type="molecule type" value="Genomic_DNA"/>
</dbReference>
<reference evidence="1 2" key="1">
    <citation type="submission" date="2023-03" db="EMBL/GenBank/DDBJ databases">
        <title>WGS of Gossypium arboreum.</title>
        <authorList>
            <person name="Yu D."/>
        </authorList>
    </citation>
    <scope>NUCLEOTIDE SEQUENCE [LARGE SCALE GENOMIC DNA]</scope>
    <source>
        <tissue evidence="1">Leaf</tissue>
    </source>
</reference>